<comment type="subcellular location">
    <subcellularLocation>
        <location evidence="1">Membrane</location>
        <topology evidence="1">Multi-pass membrane protein</topology>
    </subcellularLocation>
</comment>
<reference evidence="7" key="2">
    <citation type="journal article" date="2023" name="IMA Fungus">
        <title>Comparative genomic study of the Penicillium genus elucidates a diverse pangenome and 15 lateral gene transfer events.</title>
        <authorList>
            <person name="Petersen C."/>
            <person name="Sorensen T."/>
            <person name="Nielsen M.R."/>
            <person name="Sondergaard T.E."/>
            <person name="Sorensen J.L."/>
            <person name="Fitzpatrick D.A."/>
            <person name="Frisvad J.C."/>
            <person name="Nielsen K.L."/>
        </authorList>
    </citation>
    <scope>NUCLEOTIDE SEQUENCE</scope>
    <source>
        <strain evidence="7">IBT 35675</strain>
    </source>
</reference>
<proteinExistence type="inferred from homology"/>
<evidence type="ECO:0000256" key="6">
    <source>
        <dbReference type="SAM" id="Phobius"/>
    </source>
</evidence>
<gene>
    <name evidence="7" type="ORF">N7541_004271</name>
</gene>
<protein>
    <submittedName>
        <fullName evidence="7">Uncharacterized protein</fullName>
    </submittedName>
</protein>
<dbReference type="GO" id="GO:0015123">
    <property type="term" value="F:acetate transmembrane transporter activity"/>
    <property type="evidence" value="ECO:0007669"/>
    <property type="project" value="TreeGrafter"/>
</dbReference>
<reference evidence="7" key="1">
    <citation type="submission" date="2022-12" db="EMBL/GenBank/DDBJ databases">
        <authorList>
            <person name="Petersen C."/>
        </authorList>
    </citation>
    <scope>NUCLEOTIDE SEQUENCE</scope>
    <source>
        <strain evidence="7">IBT 35675</strain>
    </source>
</reference>
<dbReference type="InterPro" id="IPR051633">
    <property type="entry name" value="AceTr"/>
</dbReference>
<dbReference type="PANTHER" id="PTHR31123:SF6">
    <property type="entry name" value="MEMBRANE AMMONIUM TRANSPORTER (ATO3), PUTATIVE (AFU_ORTHOLOGUE AFUA_5G01140)-RELATED"/>
    <property type="match status" value="1"/>
</dbReference>
<dbReference type="EMBL" id="JAPZBR010000003">
    <property type="protein sequence ID" value="KAJ5357113.1"/>
    <property type="molecule type" value="Genomic_DNA"/>
</dbReference>
<dbReference type="AlphaFoldDB" id="A0A9W9UTN8"/>
<evidence type="ECO:0000313" key="7">
    <source>
        <dbReference type="EMBL" id="KAJ5357113.1"/>
    </source>
</evidence>
<keyword evidence="4 6" id="KW-1133">Transmembrane helix</keyword>
<evidence type="ECO:0000256" key="4">
    <source>
        <dbReference type="ARBA" id="ARBA00022989"/>
    </source>
</evidence>
<dbReference type="InterPro" id="IPR000791">
    <property type="entry name" value="Gpr1/Fun34/SatP-like"/>
</dbReference>
<feature type="transmembrane region" description="Helical" evidence="6">
    <location>
        <begin position="242"/>
        <end position="260"/>
    </location>
</feature>
<dbReference type="PANTHER" id="PTHR31123">
    <property type="entry name" value="ACCUMULATION OF DYADS PROTEIN 2-RELATED"/>
    <property type="match status" value="1"/>
</dbReference>
<comment type="caution">
    <text evidence="7">The sequence shown here is derived from an EMBL/GenBank/DDBJ whole genome shotgun (WGS) entry which is preliminary data.</text>
</comment>
<comment type="similarity">
    <text evidence="2">Belongs to the acetate uptake transporter (AceTr) (TC 2.A.96) family.</text>
</comment>
<evidence type="ECO:0000256" key="5">
    <source>
        <dbReference type="ARBA" id="ARBA00023136"/>
    </source>
</evidence>
<feature type="transmembrane region" description="Helical" evidence="6">
    <location>
        <begin position="108"/>
        <end position="127"/>
    </location>
</feature>
<dbReference type="GO" id="GO:0005886">
    <property type="term" value="C:plasma membrane"/>
    <property type="evidence" value="ECO:0007669"/>
    <property type="project" value="TreeGrafter"/>
</dbReference>
<organism evidence="7 8">
    <name type="scientific">Penicillium brevicompactum</name>
    <dbReference type="NCBI Taxonomy" id="5074"/>
    <lineage>
        <taxon>Eukaryota</taxon>
        <taxon>Fungi</taxon>
        <taxon>Dikarya</taxon>
        <taxon>Ascomycota</taxon>
        <taxon>Pezizomycotina</taxon>
        <taxon>Eurotiomycetes</taxon>
        <taxon>Eurotiomycetidae</taxon>
        <taxon>Eurotiales</taxon>
        <taxon>Aspergillaceae</taxon>
        <taxon>Penicillium</taxon>
    </lineage>
</organism>
<name>A0A9W9UTN8_PENBR</name>
<keyword evidence="3 6" id="KW-0812">Transmembrane</keyword>
<feature type="transmembrane region" description="Helical" evidence="6">
    <location>
        <begin position="202"/>
        <end position="222"/>
    </location>
</feature>
<sequence length="294" mass="32211">MSDDNVSEKQAPETLRRYQTAESVLLPIPRDVFEKLYLSPKTPNASKLRSTFGNPTPICLMGFLLAATPTAMLTMGWRGAGGEWRCHNVGTQISDLRVIGTESFASPVYIFFGAMVQILGAIGEWILGNTFSCALFFTYGTFWLVQGTSLMPFFAVGTMYSPTGNTLEGMQTPEYSATIGFYYVSLALLTFIYLICSIRTNVCLFLALFLLVITFGLFAGTYFQMAAGNLILAAKLQKAAGAFNFALCIPIWHIFIAQILDAVDFPVALPVGDLSTIILGRAQKTRKREAESSS</sequence>
<feature type="transmembrane region" description="Helical" evidence="6">
    <location>
        <begin position="134"/>
        <end position="155"/>
    </location>
</feature>
<evidence type="ECO:0000256" key="3">
    <source>
        <dbReference type="ARBA" id="ARBA00022692"/>
    </source>
</evidence>
<evidence type="ECO:0000256" key="1">
    <source>
        <dbReference type="ARBA" id="ARBA00004141"/>
    </source>
</evidence>
<dbReference type="Pfam" id="PF01184">
    <property type="entry name" value="Gpr1_Fun34_YaaH"/>
    <property type="match status" value="1"/>
</dbReference>
<accession>A0A9W9UTN8</accession>
<dbReference type="Proteomes" id="UP001148299">
    <property type="component" value="Unassembled WGS sequence"/>
</dbReference>
<keyword evidence="8" id="KW-1185">Reference proteome</keyword>
<evidence type="ECO:0000256" key="2">
    <source>
        <dbReference type="ARBA" id="ARBA00005587"/>
    </source>
</evidence>
<feature type="transmembrane region" description="Helical" evidence="6">
    <location>
        <begin position="175"/>
        <end position="195"/>
    </location>
</feature>
<keyword evidence="5 6" id="KW-0472">Membrane</keyword>
<feature type="transmembrane region" description="Helical" evidence="6">
    <location>
        <begin position="58"/>
        <end position="77"/>
    </location>
</feature>
<evidence type="ECO:0000313" key="8">
    <source>
        <dbReference type="Proteomes" id="UP001148299"/>
    </source>
</evidence>